<dbReference type="Pfam" id="PF05670">
    <property type="entry name" value="NFACT-R_1"/>
    <property type="match status" value="1"/>
</dbReference>
<feature type="domain" description="NFACT RNA-binding" evidence="1">
    <location>
        <begin position="126"/>
        <end position="214"/>
    </location>
</feature>
<dbReference type="InterPro" id="IPR051608">
    <property type="entry name" value="RQC_Subunit_NEMF"/>
</dbReference>
<name>A0A4Y1Z605_9BACL</name>
<dbReference type="PANTHER" id="PTHR15239:SF6">
    <property type="entry name" value="RIBOSOME QUALITY CONTROL COMPLEX SUBUNIT NEMF"/>
    <property type="match status" value="1"/>
</dbReference>
<dbReference type="Proteomes" id="UP000319716">
    <property type="component" value="Unassembled WGS sequence"/>
</dbReference>
<dbReference type="GO" id="GO:0000049">
    <property type="term" value="F:tRNA binding"/>
    <property type="evidence" value="ECO:0007669"/>
    <property type="project" value="TreeGrafter"/>
</dbReference>
<gene>
    <name evidence="2" type="ORF">NBRC111894_11</name>
</gene>
<dbReference type="AlphaFoldDB" id="A0A4Y1Z605"/>
<dbReference type="Pfam" id="PF05833">
    <property type="entry name" value="NFACT_N"/>
    <property type="match status" value="1"/>
</dbReference>
<dbReference type="InterPro" id="IPR008532">
    <property type="entry name" value="NFACT_RNA-bd"/>
</dbReference>
<evidence type="ECO:0000259" key="1">
    <source>
        <dbReference type="Pfam" id="PF05670"/>
    </source>
</evidence>
<reference evidence="2 3" key="1">
    <citation type="submission" date="2017-11" db="EMBL/GenBank/DDBJ databases">
        <title>Draft Genome Sequence of Sporolactobacillus inulinus NBRC 111894 Isolated from Koso, a Japanese Sugar-Vegetable Fermented Beverage.</title>
        <authorList>
            <person name="Chiou T.Y."/>
            <person name="Oshima K."/>
            <person name="Suda W."/>
            <person name="Hattori M."/>
            <person name="Takahashi T."/>
        </authorList>
    </citation>
    <scope>NUCLEOTIDE SEQUENCE [LARGE SCALE GENOMIC DNA]</scope>
    <source>
        <strain evidence="2 3">NBRC111894</strain>
    </source>
</reference>
<accession>A0A4Y1Z605</accession>
<dbReference type="EMBL" id="BEXB01000001">
    <property type="protein sequence ID" value="GAY74457.1"/>
    <property type="molecule type" value="Genomic_DNA"/>
</dbReference>
<sequence>MYGELLTASMHQIKRGDQRAEVVNYYDPNQEKVTIKLNPNRTPSENTQAYFKKYNKAKTAKHVVAEQVVETQREIAYFEGLVQQIESASLKDIEEIREELVDGGYLKKKHRQKERKSKHKPVLDHYYASDGTLILVGKNNKQNDYLTTKAAARDEIWLHTKDIPGSHVVIRSQDPSEETLLEAAHLAAFYSKSRMGSGVPVDYTKVRYVKKPSGAKPGFVIYTDQKTVYITPDESLVLKMRNQPARETK</sequence>
<dbReference type="GO" id="GO:0072344">
    <property type="term" value="P:rescue of stalled ribosome"/>
    <property type="evidence" value="ECO:0007669"/>
    <property type="project" value="TreeGrafter"/>
</dbReference>
<dbReference type="PANTHER" id="PTHR15239">
    <property type="entry name" value="NUCLEAR EXPORT MEDIATOR FACTOR NEMF"/>
    <property type="match status" value="1"/>
</dbReference>
<dbReference type="GO" id="GO:0043023">
    <property type="term" value="F:ribosomal large subunit binding"/>
    <property type="evidence" value="ECO:0007669"/>
    <property type="project" value="TreeGrafter"/>
</dbReference>
<evidence type="ECO:0000313" key="2">
    <source>
        <dbReference type="EMBL" id="GAY74457.1"/>
    </source>
</evidence>
<evidence type="ECO:0000313" key="3">
    <source>
        <dbReference type="Proteomes" id="UP000319716"/>
    </source>
</evidence>
<dbReference type="GO" id="GO:1990112">
    <property type="term" value="C:RQC complex"/>
    <property type="evidence" value="ECO:0007669"/>
    <property type="project" value="TreeGrafter"/>
</dbReference>
<organism evidence="2 3">
    <name type="scientific">Sporolactobacillus inulinus</name>
    <dbReference type="NCBI Taxonomy" id="2078"/>
    <lineage>
        <taxon>Bacteria</taxon>
        <taxon>Bacillati</taxon>
        <taxon>Bacillota</taxon>
        <taxon>Bacilli</taxon>
        <taxon>Bacillales</taxon>
        <taxon>Sporolactobacillaceae</taxon>
        <taxon>Sporolactobacillus</taxon>
    </lineage>
</organism>
<protein>
    <submittedName>
        <fullName evidence="2">Fibronectin/fibrinogen-binding protein</fullName>
    </submittedName>
</protein>
<proteinExistence type="predicted"/>
<comment type="caution">
    <text evidence="2">The sequence shown here is derived from an EMBL/GenBank/DDBJ whole genome shotgun (WGS) entry which is preliminary data.</text>
</comment>